<sequence length="72" mass="8408">MRTKIEKNSVCLTVNSNEWSKISKTKIVHLPYSEKITVGTKIEITCKQTGTYTTYQIHMIYGLKHYTKVELR</sequence>
<organism evidence="1">
    <name type="scientific">Listeria welshimeri</name>
    <dbReference type="NCBI Taxonomy" id="1643"/>
    <lineage>
        <taxon>Bacteria</taxon>
        <taxon>Bacillati</taxon>
        <taxon>Bacillota</taxon>
        <taxon>Bacilli</taxon>
        <taxon>Bacillales</taxon>
        <taxon>Listeriaceae</taxon>
        <taxon>Listeria</taxon>
    </lineage>
</organism>
<keyword evidence="3" id="KW-1185">Reference proteome</keyword>
<reference evidence="1" key="2">
    <citation type="submission" date="2018-05" db="EMBL/GenBank/DDBJ databases">
        <title>Prevalence of plasmid-borne benzalkonium chloride resistance cassette bcrABC and cadmium resistance cadA genes in nonpathogenic Listeria spp. isolated from food-processing environments.</title>
        <authorList>
            <person name="Korsak D."/>
            <person name="Chmielowska C."/>
            <person name="Szuplewska M."/>
            <person name="Bartosik D."/>
        </authorList>
    </citation>
    <scope>NUCLEOTIDE SEQUENCE</scope>
    <source>
        <strain evidence="1">40/07</strain>
        <plasmid evidence="1">pLIS1</plasmid>
    </source>
</reference>
<name>A0A2Z4HVN3_LISWE</name>
<reference evidence="2 3" key="1">
    <citation type="submission" date="2017-09" db="EMBL/GenBank/DDBJ databases">
        <title>Draft Genomes of 144 Listeria Monocytogenes isolates from foods.</title>
        <authorList>
            <person name="Wu C.H."/>
            <person name="Ng J."/>
            <person name="Kiang D."/>
            <person name="Chen C.-Y."/>
            <person name="Frink S."/>
            <person name="Lafrades M."/>
            <person name="Morales C."/>
            <person name="Park P."/>
            <person name="Zwick M."/>
        </authorList>
    </citation>
    <scope>NUCLEOTIDE SEQUENCE [LARGE SCALE GENOMIC DNA]</scope>
    <source>
        <strain evidence="2 3">CDPHFDLB-F14M01633.75-2</strain>
    </source>
</reference>
<keyword evidence="1" id="KW-0614">Plasmid</keyword>
<geneLocation type="plasmid" evidence="1">
    <name>pLIS1</name>
</geneLocation>
<dbReference type="EMBL" id="NYPG01000009">
    <property type="protein sequence ID" value="PDK40326.1"/>
    <property type="molecule type" value="Genomic_DNA"/>
</dbReference>
<evidence type="ECO:0000313" key="3">
    <source>
        <dbReference type="Proteomes" id="UP000219632"/>
    </source>
</evidence>
<dbReference type="AlphaFoldDB" id="A0A2Z4HVN3"/>
<dbReference type="Proteomes" id="UP000219632">
    <property type="component" value="Unassembled WGS sequence"/>
</dbReference>
<evidence type="ECO:0000313" key="1">
    <source>
        <dbReference type="EMBL" id="AWW22418.1"/>
    </source>
</evidence>
<protein>
    <submittedName>
        <fullName evidence="2">Sodium:dicarboxylate symporter family protein</fullName>
    </submittedName>
</protein>
<gene>
    <name evidence="2" type="ORF">AFZ32_12775</name>
    <name evidence="1" type="ORF">pLIS100215</name>
</gene>
<dbReference type="RefSeq" id="WP_023559424.1">
    <property type="nucleotide sequence ID" value="NZ_JAERVU010000008.1"/>
</dbReference>
<dbReference type="EMBL" id="MH382833">
    <property type="protein sequence ID" value="AWW22418.1"/>
    <property type="molecule type" value="Genomic_DNA"/>
</dbReference>
<proteinExistence type="predicted"/>
<accession>A0A2Z4HVN3</accession>
<evidence type="ECO:0000313" key="2">
    <source>
        <dbReference type="EMBL" id="PDK40326.1"/>
    </source>
</evidence>